<dbReference type="Pfam" id="PF09728">
    <property type="entry name" value="Taxilin"/>
    <property type="match status" value="1"/>
</dbReference>
<evidence type="ECO:0000313" key="3">
    <source>
        <dbReference type="Proteomes" id="UP000308267"/>
    </source>
</evidence>
<dbReference type="InterPro" id="IPR026183">
    <property type="entry name" value="Taxilin_fam"/>
</dbReference>
<evidence type="ECO:0000313" key="2">
    <source>
        <dbReference type="EMBL" id="TGZ70556.1"/>
    </source>
</evidence>
<name>A0A4S2M399_OPIFE</name>
<dbReference type="STRING" id="147828.A0A4S2M399"/>
<comment type="caution">
    <text evidence="2">The sequence shown here is derived from an EMBL/GenBank/DDBJ whole genome shotgun (WGS) entry which is preliminary data.</text>
</comment>
<protein>
    <submittedName>
        <fullName evidence="2">Uncharacterized protein</fullName>
    </submittedName>
</protein>
<evidence type="ECO:0000256" key="1">
    <source>
        <dbReference type="ARBA" id="ARBA00009550"/>
    </source>
</evidence>
<dbReference type="AlphaFoldDB" id="A0A4S2M399"/>
<dbReference type="GO" id="GO:0019905">
    <property type="term" value="F:syntaxin binding"/>
    <property type="evidence" value="ECO:0007669"/>
    <property type="project" value="InterPro"/>
</dbReference>
<dbReference type="OrthoDB" id="425555at2759"/>
<accession>A0A4S2M399</accession>
<sequence>MQCLLEQERVKSQQKVINMEQESKLMKERMDMHLELEQKLKDQIEFYKTKYQNFNKTIAKSNKLFDSAKDEMEKSDPNRLRVFVRKRLPLLYFRSGVLSVWSIV</sequence>
<comment type="similarity">
    <text evidence="1">Belongs to the taxilin family.</text>
</comment>
<gene>
    <name evidence="2" type="ORF">CRM22_003136</name>
</gene>
<reference evidence="2 3" key="1">
    <citation type="journal article" date="2019" name="BMC Genomics">
        <title>New insights from Opisthorchis felineus genome: update on genomics of the epidemiologically important liver flukes.</title>
        <authorList>
            <person name="Ershov N.I."/>
            <person name="Mordvinov V.A."/>
            <person name="Prokhortchouk E.B."/>
            <person name="Pakharukova M.Y."/>
            <person name="Gunbin K.V."/>
            <person name="Ustyantsev K."/>
            <person name="Genaev M.A."/>
            <person name="Blinov A.G."/>
            <person name="Mazur A."/>
            <person name="Boulygina E."/>
            <person name="Tsygankova S."/>
            <person name="Khrameeva E."/>
            <person name="Chekanov N."/>
            <person name="Fan G."/>
            <person name="Xiao A."/>
            <person name="Zhang H."/>
            <person name="Xu X."/>
            <person name="Yang H."/>
            <person name="Solovyev V."/>
            <person name="Lee S.M."/>
            <person name="Liu X."/>
            <person name="Afonnikov D.A."/>
            <person name="Skryabin K.G."/>
        </authorList>
    </citation>
    <scope>NUCLEOTIDE SEQUENCE [LARGE SCALE GENOMIC DNA]</scope>
    <source>
        <strain evidence="2">AK-0245</strain>
        <tissue evidence="2">Whole organism</tissue>
    </source>
</reference>
<dbReference type="Proteomes" id="UP000308267">
    <property type="component" value="Unassembled WGS sequence"/>
</dbReference>
<proteinExistence type="inferred from homology"/>
<keyword evidence="3" id="KW-1185">Reference proteome</keyword>
<dbReference type="EMBL" id="SJOL01005305">
    <property type="protein sequence ID" value="TGZ70556.1"/>
    <property type="molecule type" value="Genomic_DNA"/>
</dbReference>
<organism evidence="2 3">
    <name type="scientific">Opisthorchis felineus</name>
    <dbReference type="NCBI Taxonomy" id="147828"/>
    <lineage>
        <taxon>Eukaryota</taxon>
        <taxon>Metazoa</taxon>
        <taxon>Spiralia</taxon>
        <taxon>Lophotrochozoa</taxon>
        <taxon>Platyhelminthes</taxon>
        <taxon>Trematoda</taxon>
        <taxon>Digenea</taxon>
        <taxon>Opisthorchiida</taxon>
        <taxon>Opisthorchiata</taxon>
        <taxon>Opisthorchiidae</taxon>
        <taxon>Opisthorchis</taxon>
    </lineage>
</organism>